<dbReference type="Gene3D" id="3.40.50.620">
    <property type="entry name" value="HUPs"/>
    <property type="match status" value="1"/>
</dbReference>
<dbReference type="Pfam" id="PF00045">
    <property type="entry name" value="Hemopexin"/>
    <property type="match status" value="2"/>
</dbReference>
<dbReference type="InterPro" id="IPR036375">
    <property type="entry name" value="Hemopexin-like_dom_sf"/>
</dbReference>
<dbReference type="PANTHER" id="PTHR30336:SF4">
    <property type="entry name" value="ENVELOPE BIOGENESIS FACTOR ELYC"/>
    <property type="match status" value="1"/>
</dbReference>
<keyword evidence="2" id="KW-0732">Signal</keyword>
<feature type="signal peptide" evidence="2">
    <location>
        <begin position="1"/>
        <end position="29"/>
    </location>
</feature>
<keyword evidence="5" id="KW-1185">Reference proteome</keyword>
<reference evidence="5" key="1">
    <citation type="submission" date="2017-05" db="EMBL/GenBank/DDBJ databases">
        <authorList>
            <person name="Ray J."/>
            <person name="Price M."/>
            <person name="Deutschbauer A."/>
        </authorList>
    </citation>
    <scope>NUCLEOTIDE SEQUENCE [LARGE SCALE GENOMIC DNA]</scope>
    <source>
        <strain evidence="5">DSM 19842</strain>
    </source>
</reference>
<accession>A0A1X9YQJ9</accession>
<dbReference type="InterPro" id="IPR003848">
    <property type="entry name" value="DUF218"/>
</dbReference>
<dbReference type="InterPro" id="IPR051599">
    <property type="entry name" value="Cell_Envelope_Assoc"/>
</dbReference>
<dbReference type="GO" id="GO:0000270">
    <property type="term" value="P:peptidoglycan metabolic process"/>
    <property type="evidence" value="ECO:0007669"/>
    <property type="project" value="TreeGrafter"/>
</dbReference>
<gene>
    <name evidence="4" type="ORF">CA264_06705</name>
</gene>
<dbReference type="Gene3D" id="2.110.10.10">
    <property type="entry name" value="Hemopexin-like domain"/>
    <property type="match status" value="2"/>
</dbReference>
<dbReference type="KEGG" id="pact:CA264_06705"/>
<dbReference type="AlphaFoldDB" id="A0A1X9YQJ9"/>
<organism evidence="4 5">
    <name type="scientific">Pontibacter actiniarum</name>
    <dbReference type="NCBI Taxonomy" id="323450"/>
    <lineage>
        <taxon>Bacteria</taxon>
        <taxon>Pseudomonadati</taxon>
        <taxon>Bacteroidota</taxon>
        <taxon>Cytophagia</taxon>
        <taxon>Cytophagales</taxon>
        <taxon>Hymenobacteraceae</taxon>
        <taxon>Pontibacter</taxon>
    </lineage>
</organism>
<dbReference type="OrthoDB" id="700426at2"/>
<evidence type="ECO:0000256" key="1">
    <source>
        <dbReference type="SAM" id="MobiDB-lite"/>
    </source>
</evidence>
<evidence type="ECO:0000313" key="5">
    <source>
        <dbReference type="Proteomes" id="UP000266292"/>
    </source>
</evidence>
<dbReference type="GO" id="GO:0005886">
    <property type="term" value="C:plasma membrane"/>
    <property type="evidence" value="ECO:0007669"/>
    <property type="project" value="TreeGrafter"/>
</dbReference>
<dbReference type="Proteomes" id="UP000266292">
    <property type="component" value="Chromosome"/>
</dbReference>
<dbReference type="GO" id="GO:0043164">
    <property type="term" value="P:Gram-negative-bacterium-type cell wall biogenesis"/>
    <property type="evidence" value="ECO:0007669"/>
    <property type="project" value="TreeGrafter"/>
</dbReference>
<name>A0A1X9YQJ9_9BACT</name>
<protein>
    <recommendedName>
        <fullName evidence="3">DUF218 domain-containing protein</fullName>
    </recommendedName>
</protein>
<evidence type="ECO:0000259" key="3">
    <source>
        <dbReference type="Pfam" id="PF02698"/>
    </source>
</evidence>
<evidence type="ECO:0000313" key="4">
    <source>
        <dbReference type="EMBL" id="ARS35156.1"/>
    </source>
</evidence>
<sequence>MKQMNKLCPKAMVVFCVLFLNMFFVQAFAQRPATEHRNGMLILGSADMQTLVDRVEVGFKLYQSAVPFDYIIVSGGCAAHKSELCEASEMAALLVEKGVPEELIFKEEKSKTTVQNYAYSRMLRKADGSNVIRPGDKLYVVSNHWHAIPVAARFTANDSVTAVYHIEGGILPKDTDKVNYTGIFDPNISSDAYVAKALWPMTSAMFSVEGRKGAPRTSYRFMNGLVYVQSPATPEGDKLEETAQAVPAIPSNWAGQVDAAYYNSVDKKVYVFRGRQYARFSPGAKVLDAGYPKQLTELVKNLPAGWQGGYLDAAFFHTKTREVFLFKGEEYMRLSAKGNTVAAGFPKKLNTFIPEWPFSWGSGDLDAADYSSKEDKVYLFRGKEFIEISLDGSPQLQQGFPKAIDPALPQTPVGKK</sequence>
<dbReference type="PANTHER" id="PTHR30336">
    <property type="entry name" value="INNER MEMBRANE PROTEIN, PROBABLE PERMEASE"/>
    <property type="match status" value="1"/>
</dbReference>
<feature type="chain" id="PRO_5012349674" description="DUF218 domain-containing protein" evidence="2">
    <location>
        <begin position="30"/>
        <end position="416"/>
    </location>
</feature>
<evidence type="ECO:0000256" key="2">
    <source>
        <dbReference type="SAM" id="SignalP"/>
    </source>
</evidence>
<dbReference type="SMART" id="SM00120">
    <property type="entry name" value="HX"/>
    <property type="match status" value="3"/>
</dbReference>
<proteinExistence type="predicted"/>
<dbReference type="InterPro" id="IPR014729">
    <property type="entry name" value="Rossmann-like_a/b/a_fold"/>
</dbReference>
<dbReference type="Pfam" id="PF02698">
    <property type="entry name" value="DUF218"/>
    <property type="match status" value="1"/>
</dbReference>
<dbReference type="RefSeq" id="WP_084196172.1">
    <property type="nucleotide sequence ID" value="NZ_CP021235.1"/>
</dbReference>
<dbReference type="EMBL" id="CP021235">
    <property type="protein sequence ID" value="ARS35156.1"/>
    <property type="molecule type" value="Genomic_DNA"/>
</dbReference>
<dbReference type="STRING" id="709015.GCA_000472485_01340"/>
<dbReference type="SUPFAM" id="SSF50923">
    <property type="entry name" value="Hemopexin-like domain"/>
    <property type="match status" value="1"/>
</dbReference>
<feature type="region of interest" description="Disordered" evidence="1">
    <location>
        <begin position="397"/>
        <end position="416"/>
    </location>
</feature>
<dbReference type="CDD" id="cd06259">
    <property type="entry name" value="YdcF-like"/>
    <property type="match status" value="1"/>
</dbReference>
<dbReference type="PROSITE" id="PS51642">
    <property type="entry name" value="HEMOPEXIN_2"/>
    <property type="match status" value="2"/>
</dbReference>
<feature type="domain" description="DUF218" evidence="3">
    <location>
        <begin position="40"/>
        <end position="156"/>
    </location>
</feature>
<dbReference type="InterPro" id="IPR018487">
    <property type="entry name" value="Hemopexin-like_repeat"/>
</dbReference>